<dbReference type="EMBL" id="CAXAMN010000781">
    <property type="protein sequence ID" value="CAK8990737.1"/>
    <property type="molecule type" value="Genomic_DNA"/>
</dbReference>
<proteinExistence type="predicted"/>
<keyword evidence="2" id="KW-1185">Reference proteome</keyword>
<evidence type="ECO:0000313" key="2">
    <source>
        <dbReference type="Proteomes" id="UP001642484"/>
    </source>
</evidence>
<dbReference type="Proteomes" id="UP001642484">
    <property type="component" value="Unassembled WGS sequence"/>
</dbReference>
<name>A0ABP0HLQ6_9DINO</name>
<accession>A0ABP0HLQ6</accession>
<protein>
    <submittedName>
        <fullName evidence="1">Uncharacterized protein</fullName>
    </submittedName>
</protein>
<evidence type="ECO:0000313" key="1">
    <source>
        <dbReference type="EMBL" id="CAK8990737.1"/>
    </source>
</evidence>
<gene>
    <name evidence="1" type="ORF">CCMP2556_LOCUS2171</name>
</gene>
<comment type="caution">
    <text evidence="1">The sequence shown here is derived from an EMBL/GenBank/DDBJ whole genome shotgun (WGS) entry which is preliminary data.</text>
</comment>
<reference evidence="1 2" key="1">
    <citation type="submission" date="2024-02" db="EMBL/GenBank/DDBJ databases">
        <authorList>
            <person name="Chen Y."/>
            <person name="Shah S."/>
            <person name="Dougan E. K."/>
            <person name="Thang M."/>
            <person name="Chan C."/>
        </authorList>
    </citation>
    <scope>NUCLEOTIDE SEQUENCE [LARGE SCALE GENOMIC DNA]</scope>
</reference>
<dbReference type="Pfam" id="PF18143">
    <property type="entry name" value="HAD_SAK_2"/>
    <property type="match status" value="1"/>
</dbReference>
<sequence>MSMAQPVIFLDVDGVLHPGTYEAHRCQDLFRSQCLTELRRIIDATNAILVLSSSWRESPGACRRLKKVLEEHGMSLFGSTEVSGCPGLRGRGLEINRWLRSHAQHVQIPYWLALDDLDLAKEGGLVPREHLVRTNTQFGLRPDDADAAIARLSVQVCSCEVCQAYAE</sequence>
<organism evidence="1 2">
    <name type="scientific">Durusdinium trenchii</name>
    <dbReference type="NCBI Taxonomy" id="1381693"/>
    <lineage>
        <taxon>Eukaryota</taxon>
        <taxon>Sar</taxon>
        <taxon>Alveolata</taxon>
        <taxon>Dinophyceae</taxon>
        <taxon>Suessiales</taxon>
        <taxon>Symbiodiniaceae</taxon>
        <taxon>Durusdinium</taxon>
    </lineage>
</organism>